<dbReference type="EMBL" id="MN740614">
    <property type="protein sequence ID" value="QHU35886.1"/>
    <property type="molecule type" value="Genomic_DNA"/>
</dbReference>
<accession>A0A6C0LYG0</accession>
<dbReference type="AlphaFoldDB" id="A0A6C0LYG0"/>
<protein>
    <recommendedName>
        <fullName evidence="1">SWIM-type domain-containing protein</fullName>
    </recommendedName>
</protein>
<feature type="domain" description="SWIM-type" evidence="1">
    <location>
        <begin position="118"/>
        <end position="162"/>
    </location>
</feature>
<dbReference type="InterPro" id="IPR039903">
    <property type="entry name" value="Zswim2"/>
</dbReference>
<organism evidence="2">
    <name type="scientific">viral metagenome</name>
    <dbReference type="NCBI Taxonomy" id="1070528"/>
    <lineage>
        <taxon>unclassified sequences</taxon>
        <taxon>metagenomes</taxon>
        <taxon>organismal metagenomes</taxon>
    </lineage>
</organism>
<dbReference type="InterPro" id="IPR013083">
    <property type="entry name" value="Znf_RING/FYVE/PHD"/>
</dbReference>
<name>A0A6C0LYG0_9ZZZZ</name>
<reference evidence="2" key="1">
    <citation type="journal article" date="2020" name="Nature">
        <title>Giant virus diversity and host interactions through global metagenomics.</title>
        <authorList>
            <person name="Schulz F."/>
            <person name="Roux S."/>
            <person name="Paez-Espino D."/>
            <person name="Jungbluth S."/>
            <person name="Walsh D.A."/>
            <person name="Denef V.J."/>
            <person name="McMahon K.D."/>
            <person name="Konstantinidis K.T."/>
            <person name="Eloe-Fadrosh E.A."/>
            <person name="Kyrpides N.C."/>
            <person name="Woyke T."/>
        </authorList>
    </citation>
    <scope>NUCLEOTIDE SEQUENCE</scope>
    <source>
        <strain evidence="2">GVMAG-S-1035085-51</strain>
    </source>
</reference>
<dbReference type="PANTHER" id="PTHR21540">
    <property type="entry name" value="RING FINGER AND SWIM DOMAIN-CONTAINING PROTEIN 2"/>
    <property type="match status" value="1"/>
</dbReference>
<dbReference type="GO" id="GO:0061630">
    <property type="term" value="F:ubiquitin protein ligase activity"/>
    <property type="evidence" value="ECO:0007669"/>
    <property type="project" value="InterPro"/>
</dbReference>
<dbReference type="PANTHER" id="PTHR21540:SF0">
    <property type="entry name" value="PHD FAMILY PROTEIN"/>
    <property type="match status" value="1"/>
</dbReference>
<evidence type="ECO:0000259" key="1">
    <source>
        <dbReference type="PROSITE" id="PS50966"/>
    </source>
</evidence>
<dbReference type="Gene3D" id="3.30.40.10">
    <property type="entry name" value="Zinc/RING finger domain, C3HC4 (zinc finger)"/>
    <property type="match status" value="1"/>
</dbReference>
<dbReference type="SUPFAM" id="SSF57850">
    <property type="entry name" value="RING/U-box"/>
    <property type="match status" value="1"/>
</dbReference>
<evidence type="ECO:0000313" key="2">
    <source>
        <dbReference type="EMBL" id="QHU35886.1"/>
    </source>
</evidence>
<dbReference type="PROSITE" id="PS50966">
    <property type="entry name" value="ZF_SWIM"/>
    <property type="match status" value="1"/>
</dbReference>
<dbReference type="GO" id="GO:0008270">
    <property type="term" value="F:zinc ion binding"/>
    <property type="evidence" value="ECO:0007669"/>
    <property type="project" value="InterPro"/>
</dbReference>
<proteinExistence type="predicted"/>
<dbReference type="InterPro" id="IPR007527">
    <property type="entry name" value="Znf_SWIM"/>
</dbReference>
<sequence length="287" mass="33872">MEDIINKLQALNINEINDDKILDDMYNKLSEVKIYVNEHMRIIESHSHFNHKNLTSLQNVLTNEFQKDIIYRSSRHYDEDRLYMIDFNLVNDPKKPNILGTFSMLGTFDFKKNTRSHYDIKMYKPNSNDKGSFWCSCPDHKFNSTKKSTVCKHITFVVCQVAKVMTRHFFETKHLSEEQTNDLIKKVSKDSAIWKDKLVCRKIKVLNIDSFKEKTKVIDDEDVCPICYDDLGNHNNNNLLTCPKCTNYVHDECMMVWMEKHTRCVYCSDTVWQHYDAVKSGQTINLQ</sequence>